<keyword evidence="8" id="KW-1185">Reference proteome</keyword>
<reference evidence="7 8" key="1">
    <citation type="submission" date="2023-07" db="EMBL/GenBank/DDBJ databases">
        <title>Sorghum-associated microbial communities from plants grown in Nebraska, USA.</title>
        <authorList>
            <person name="Schachtman D."/>
        </authorList>
    </citation>
    <scope>NUCLEOTIDE SEQUENCE [LARGE SCALE GENOMIC DNA]</scope>
    <source>
        <strain evidence="7 8">4249</strain>
    </source>
</reference>
<dbReference type="EMBL" id="JAVDWU010000006">
    <property type="protein sequence ID" value="MDR7151216.1"/>
    <property type="molecule type" value="Genomic_DNA"/>
</dbReference>
<sequence length="357" mass="39393">MTAICSRQLHDPLSEAPVRTLPSHWIKRVGVGCLVALALSAAGWSSAQSASTGEGSERTVNEWLTRIHEASRQRAYIGTLVVSAGSSMSASRIWHVCDGNQQMERVDTLTGAPRTTVRHNNDVITFAPDSKTAWVEKRESLGVFPDLLRTPDNVIPDHYTVRATGLDRVAGHKADVVEIHPRDSLRFGYRIWSEKKTGLVVKLQTLDGQGHVLEQVAFTELQLDAPVSMDKLSKLMKGTRGYEVHRPVLRKTTAEAEGWRLKEVVPGFQPMSCHTRENADGAGSVSHPMQCVFSDGLASVSLFVERYNEHQHLAEKAAVIGATHSLARRLGQHWVTVLGEAPHSTLLLFAKSLEYTR</sequence>
<name>A0ABU1WQH8_9BURK</name>
<gene>
    <name evidence="7" type="ORF">J2W49_003189</name>
</gene>
<feature type="domain" description="MucB/RseB N-terminal" evidence="5">
    <location>
        <begin position="60"/>
        <end position="235"/>
    </location>
</feature>
<dbReference type="CDD" id="cd16327">
    <property type="entry name" value="RseB"/>
    <property type="match status" value="1"/>
</dbReference>
<evidence type="ECO:0000313" key="8">
    <source>
        <dbReference type="Proteomes" id="UP001265700"/>
    </source>
</evidence>
<dbReference type="Proteomes" id="UP001265700">
    <property type="component" value="Unassembled WGS sequence"/>
</dbReference>
<dbReference type="InterPro" id="IPR005588">
    <property type="entry name" value="MucB_RseB"/>
</dbReference>
<evidence type="ECO:0000256" key="4">
    <source>
        <dbReference type="ARBA" id="ARBA00022764"/>
    </source>
</evidence>
<dbReference type="PANTHER" id="PTHR38782:SF1">
    <property type="entry name" value="SIGMA-E FACTOR REGULATORY PROTEIN RSEB"/>
    <property type="match status" value="1"/>
</dbReference>
<evidence type="ECO:0000313" key="7">
    <source>
        <dbReference type="EMBL" id="MDR7151216.1"/>
    </source>
</evidence>
<evidence type="ECO:0000256" key="3">
    <source>
        <dbReference type="ARBA" id="ARBA00022729"/>
    </source>
</evidence>
<proteinExistence type="inferred from homology"/>
<evidence type="ECO:0000259" key="6">
    <source>
        <dbReference type="Pfam" id="PF17188"/>
    </source>
</evidence>
<dbReference type="Pfam" id="PF03888">
    <property type="entry name" value="MucB_RseB"/>
    <property type="match status" value="1"/>
</dbReference>
<keyword evidence="3" id="KW-0732">Signal</keyword>
<dbReference type="PIRSF" id="PIRSF005427">
    <property type="entry name" value="RseB"/>
    <property type="match status" value="1"/>
</dbReference>
<dbReference type="Gene3D" id="2.50.20.10">
    <property type="entry name" value="Lipoprotein localisation LolA/LolB/LppX"/>
    <property type="match status" value="1"/>
</dbReference>
<keyword evidence="4" id="KW-0574">Periplasm</keyword>
<dbReference type="RefSeq" id="WP_310318153.1">
    <property type="nucleotide sequence ID" value="NZ_JAVDWU010000006.1"/>
</dbReference>
<dbReference type="Gene3D" id="3.30.200.100">
    <property type="entry name" value="MucB/RseB, C-terminal domain"/>
    <property type="match status" value="1"/>
</dbReference>
<organism evidence="7 8">
    <name type="scientific">Hydrogenophaga palleronii</name>
    <dbReference type="NCBI Taxonomy" id="65655"/>
    <lineage>
        <taxon>Bacteria</taxon>
        <taxon>Pseudomonadati</taxon>
        <taxon>Pseudomonadota</taxon>
        <taxon>Betaproteobacteria</taxon>
        <taxon>Burkholderiales</taxon>
        <taxon>Comamonadaceae</taxon>
        <taxon>Hydrogenophaga</taxon>
    </lineage>
</organism>
<dbReference type="Pfam" id="PF17188">
    <property type="entry name" value="MucB_RseB_C"/>
    <property type="match status" value="1"/>
</dbReference>
<feature type="domain" description="MucB/RseB C-terminal" evidence="6">
    <location>
        <begin position="254"/>
        <end position="353"/>
    </location>
</feature>
<evidence type="ECO:0000256" key="1">
    <source>
        <dbReference type="ARBA" id="ARBA00004418"/>
    </source>
</evidence>
<dbReference type="InterPro" id="IPR038484">
    <property type="entry name" value="MucB/RseB_C_sf"/>
</dbReference>
<dbReference type="PANTHER" id="PTHR38782">
    <property type="match status" value="1"/>
</dbReference>
<evidence type="ECO:0000259" key="5">
    <source>
        <dbReference type="Pfam" id="PF03888"/>
    </source>
</evidence>
<comment type="caution">
    <text evidence="7">The sequence shown here is derived from an EMBL/GenBank/DDBJ whole genome shotgun (WGS) entry which is preliminary data.</text>
</comment>
<evidence type="ECO:0000256" key="2">
    <source>
        <dbReference type="ARBA" id="ARBA00008150"/>
    </source>
</evidence>
<comment type="similarity">
    <text evidence="2">Belongs to the RseB family.</text>
</comment>
<comment type="subcellular location">
    <subcellularLocation>
        <location evidence="1">Periplasm</location>
    </subcellularLocation>
</comment>
<accession>A0ABU1WQH8</accession>
<protein>
    <submittedName>
        <fullName evidence="7">Sigma-E factor negative regulatory protein RseB</fullName>
    </submittedName>
</protein>
<dbReference type="InterPro" id="IPR033436">
    <property type="entry name" value="MucB/RseB_C"/>
</dbReference>
<dbReference type="InterPro" id="IPR033434">
    <property type="entry name" value="MucB/RseB_N"/>
</dbReference>